<evidence type="ECO:0000313" key="8">
    <source>
        <dbReference type="Proteomes" id="UP000621560"/>
    </source>
</evidence>
<feature type="transmembrane region" description="Helical" evidence="6">
    <location>
        <begin position="269"/>
        <end position="289"/>
    </location>
</feature>
<feature type="transmembrane region" description="Helical" evidence="6">
    <location>
        <begin position="6"/>
        <end position="26"/>
    </location>
</feature>
<evidence type="ECO:0000256" key="4">
    <source>
        <dbReference type="ARBA" id="ARBA00022989"/>
    </source>
</evidence>
<organism evidence="7 8">
    <name type="scientific">Paenibacillus sabuli</name>
    <dbReference type="NCBI Taxonomy" id="2772509"/>
    <lineage>
        <taxon>Bacteria</taxon>
        <taxon>Bacillati</taxon>
        <taxon>Bacillota</taxon>
        <taxon>Bacilli</taxon>
        <taxon>Bacillales</taxon>
        <taxon>Paenibacillaceae</taxon>
        <taxon>Paenibacillus</taxon>
    </lineage>
</organism>
<gene>
    <name evidence="7" type="ORF">IDH44_12540</name>
</gene>
<feature type="transmembrane region" description="Helical" evidence="6">
    <location>
        <begin position="119"/>
        <end position="141"/>
    </location>
</feature>
<proteinExistence type="inferred from homology"/>
<dbReference type="AlphaFoldDB" id="A0A927BUR9"/>
<evidence type="ECO:0000256" key="3">
    <source>
        <dbReference type="ARBA" id="ARBA00022692"/>
    </source>
</evidence>
<feature type="transmembrane region" description="Helical" evidence="6">
    <location>
        <begin position="162"/>
        <end position="187"/>
    </location>
</feature>
<protein>
    <submittedName>
        <fullName evidence="7">DUF92 domain-containing protein</fullName>
    </submittedName>
</protein>
<feature type="transmembrane region" description="Helical" evidence="6">
    <location>
        <begin position="92"/>
        <end position="113"/>
    </location>
</feature>
<dbReference type="RefSeq" id="WP_190918119.1">
    <property type="nucleotide sequence ID" value="NZ_JACXIZ010000020.1"/>
</dbReference>
<accession>A0A927BUR9</accession>
<comment type="caution">
    <text evidence="7">The sequence shown here is derived from an EMBL/GenBank/DDBJ whole genome shotgun (WGS) entry which is preliminary data.</text>
</comment>
<keyword evidence="8" id="KW-1185">Reference proteome</keyword>
<comment type="similarity">
    <text evidence="2">Belongs to the TMEM19 family.</text>
</comment>
<reference evidence="7" key="1">
    <citation type="submission" date="2020-09" db="EMBL/GenBank/DDBJ databases">
        <title>A novel bacterium of genus Paenibacillus, isolated from South China Sea.</title>
        <authorList>
            <person name="Huang H."/>
            <person name="Mo K."/>
            <person name="Hu Y."/>
        </authorList>
    </citation>
    <scope>NUCLEOTIDE SEQUENCE</scope>
    <source>
        <strain evidence="7">IB182496</strain>
    </source>
</reference>
<keyword evidence="4 6" id="KW-1133">Transmembrane helix</keyword>
<dbReference type="Pfam" id="PF01940">
    <property type="entry name" value="DUF92"/>
    <property type="match status" value="1"/>
</dbReference>
<dbReference type="Proteomes" id="UP000621560">
    <property type="component" value="Unassembled WGS sequence"/>
</dbReference>
<evidence type="ECO:0000256" key="1">
    <source>
        <dbReference type="ARBA" id="ARBA00004141"/>
    </source>
</evidence>
<dbReference type="EMBL" id="JACXIZ010000020">
    <property type="protein sequence ID" value="MBD2846025.1"/>
    <property type="molecule type" value="Genomic_DNA"/>
</dbReference>
<dbReference type="PANTHER" id="PTHR13353">
    <property type="entry name" value="TRANSMEMBRANE PROTEIN 19"/>
    <property type="match status" value="1"/>
</dbReference>
<name>A0A927BUR9_9BACL</name>
<dbReference type="GO" id="GO:0016020">
    <property type="term" value="C:membrane"/>
    <property type="evidence" value="ECO:0007669"/>
    <property type="project" value="UniProtKB-SubCell"/>
</dbReference>
<feature type="transmembrane region" description="Helical" evidence="6">
    <location>
        <begin position="207"/>
        <end position="229"/>
    </location>
</feature>
<keyword evidence="3 6" id="KW-0812">Transmembrane</keyword>
<evidence type="ECO:0000256" key="5">
    <source>
        <dbReference type="ARBA" id="ARBA00023136"/>
    </source>
</evidence>
<evidence type="ECO:0000256" key="2">
    <source>
        <dbReference type="ARBA" id="ARBA00009012"/>
    </source>
</evidence>
<keyword evidence="5 6" id="KW-0472">Membrane</keyword>
<sequence length="290" mass="29682">MNLTDSWVLRLVLGLAAGAAVAGLAYRRQSLSGSGALAAAAMGAAYFTLGGPVWFGVLLAFFGSSTAWSRYKRKHRAKRTAEKNYAKSGRRDALQVLANGGLGLLLCGAHALWPHGGWLAAFAGVMAAVNADTWATELGALSRMTPRALIGGKRVPAGTSGGVTLLGSAAALAGALFIGIVAAILAGCWPVSASFGQDSGTGALGAQAVWLVPIAAAAGFFGCFADSLLGATVQAMYRCRVCEAQTERVVHCARPTAKTRGWRWVTNDAVNFIAAAAAGLLALGLGYGLR</sequence>
<comment type="subcellular location">
    <subcellularLocation>
        <location evidence="1">Membrane</location>
        <topology evidence="1">Multi-pass membrane protein</topology>
    </subcellularLocation>
</comment>
<dbReference type="PANTHER" id="PTHR13353:SF5">
    <property type="entry name" value="TRANSMEMBRANE PROTEIN 19"/>
    <property type="match status" value="1"/>
</dbReference>
<evidence type="ECO:0000256" key="6">
    <source>
        <dbReference type="SAM" id="Phobius"/>
    </source>
</evidence>
<dbReference type="InterPro" id="IPR002794">
    <property type="entry name" value="DUF92_TMEM19"/>
</dbReference>
<evidence type="ECO:0000313" key="7">
    <source>
        <dbReference type="EMBL" id="MBD2846025.1"/>
    </source>
</evidence>